<protein>
    <submittedName>
        <fullName evidence="3">Reverse transcriptase domain-containing protein</fullName>
    </submittedName>
</protein>
<keyword evidence="3" id="KW-0548">Nucleotidyltransferase</keyword>
<organism evidence="3 4">
    <name type="scientific">Tanacetum coccineum</name>
    <dbReference type="NCBI Taxonomy" id="301880"/>
    <lineage>
        <taxon>Eukaryota</taxon>
        <taxon>Viridiplantae</taxon>
        <taxon>Streptophyta</taxon>
        <taxon>Embryophyta</taxon>
        <taxon>Tracheophyta</taxon>
        <taxon>Spermatophyta</taxon>
        <taxon>Magnoliopsida</taxon>
        <taxon>eudicotyledons</taxon>
        <taxon>Gunneridae</taxon>
        <taxon>Pentapetalae</taxon>
        <taxon>asterids</taxon>
        <taxon>campanulids</taxon>
        <taxon>Asterales</taxon>
        <taxon>Asteraceae</taxon>
        <taxon>Asteroideae</taxon>
        <taxon>Anthemideae</taxon>
        <taxon>Anthemidinae</taxon>
        <taxon>Tanacetum</taxon>
    </lineage>
</organism>
<dbReference type="InterPro" id="IPR041577">
    <property type="entry name" value="RT_RNaseH_2"/>
</dbReference>
<dbReference type="Pfam" id="PF17921">
    <property type="entry name" value="Integrase_H2C2"/>
    <property type="match status" value="1"/>
</dbReference>
<dbReference type="EMBL" id="BQNB010015381">
    <property type="protein sequence ID" value="GJT39377.1"/>
    <property type="molecule type" value="Genomic_DNA"/>
</dbReference>
<sequence>MEKIFPRRHLGRDIDTLSLRLCLLGGSQGSFKVGVRVAEEGEVVCLVFEKNRKYEWDREQEEAFHTLKDNLCNTPILSLPDGPEDFVVYCDASNQGLGCIHMQRGKSVVKRMILVAYSKAFKEDNATTKMMCGLDQLMERKEDGGMYFIWVPLIGDVRTLIMDEAYASRYLVHPGADKTYYDLGDMYGGHVIKDIATYVSNCLTCLKVNAETSKTFGFIATARDT</sequence>
<keyword evidence="3" id="KW-0695">RNA-directed DNA polymerase</keyword>
<reference evidence="3" key="2">
    <citation type="submission" date="2022-01" db="EMBL/GenBank/DDBJ databases">
        <authorList>
            <person name="Yamashiro T."/>
            <person name="Shiraishi A."/>
            <person name="Satake H."/>
            <person name="Nakayama K."/>
        </authorList>
    </citation>
    <scope>NUCLEOTIDE SEQUENCE</scope>
</reference>
<comment type="caution">
    <text evidence="3">The sequence shown here is derived from an EMBL/GenBank/DDBJ whole genome shotgun (WGS) entry which is preliminary data.</text>
</comment>
<dbReference type="Proteomes" id="UP001151760">
    <property type="component" value="Unassembled WGS sequence"/>
</dbReference>
<dbReference type="Gene3D" id="3.30.70.270">
    <property type="match status" value="1"/>
</dbReference>
<name>A0ABQ5DLW5_9ASTR</name>
<dbReference type="InterPro" id="IPR043502">
    <property type="entry name" value="DNA/RNA_pol_sf"/>
</dbReference>
<keyword evidence="3" id="KW-0808">Transferase</keyword>
<evidence type="ECO:0000259" key="1">
    <source>
        <dbReference type="Pfam" id="PF17919"/>
    </source>
</evidence>
<evidence type="ECO:0000259" key="2">
    <source>
        <dbReference type="Pfam" id="PF17921"/>
    </source>
</evidence>
<dbReference type="Pfam" id="PF17919">
    <property type="entry name" value="RT_RNaseH_2"/>
    <property type="match status" value="1"/>
</dbReference>
<dbReference type="InterPro" id="IPR041588">
    <property type="entry name" value="Integrase_H2C2"/>
</dbReference>
<gene>
    <name evidence="3" type="ORF">Tco_0939242</name>
</gene>
<evidence type="ECO:0000313" key="4">
    <source>
        <dbReference type="Proteomes" id="UP001151760"/>
    </source>
</evidence>
<keyword evidence="4" id="KW-1185">Reference proteome</keyword>
<evidence type="ECO:0000313" key="3">
    <source>
        <dbReference type="EMBL" id="GJT39377.1"/>
    </source>
</evidence>
<dbReference type="InterPro" id="IPR043128">
    <property type="entry name" value="Rev_trsase/Diguanyl_cyclase"/>
</dbReference>
<feature type="domain" description="Reverse transcriptase/retrotransposon-derived protein RNase H-like" evidence="1">
    <location>
        <begin position="56"/>
        <end position="123"/>
    </location>
</feature>
<dbReference type="PANTHER" id="PTHR34072">
    <property type="entry name" value="ENZYMATIC POLYPROTEIN-RELATED"/>
    <property type="match status" value="1"/>
</dbReference>
<proteinExistence type="predicted"/>
<accession>A0ABQ5DLW5</accession>
<dbReference type="PANTHER" id="PTHR34072:SF52">
    <property type="entry name" value="RIBONUCLEASE H"/>
    <property type="match status" value="1"/>
</dbReference>
<dbReference type="SUPFAM" id="SSF56672">
    <property type="entry name" value="DNA/RNA polymerases"/>
    <property type="match status" value="1"/>
</dbReference>
<dbReference type="GO" id="GO:0003964">
    <property type="term" value="F:RNA-directed DNA polymerase activity"/>
    <property type="evidence" value="ECO:0007669"/>
    <property type="project" value="UniProtKB-KW"/>
</dbReference>
<reference evidence="3" key="1">
    <citation type="journal article" date="2022" name="Int. J. Mol. Sci.">
        <title>Draft Genome of Tanacetum Coccineum: Genomic Comparison of Closely Related Tanacetum-Family Plants.</title>
        <authorList>
            <person name="Yamashiro T."/>
            <person name="Shiraishi A."/>
            <person name="Nakayama K."/>
            <person name="Satake H."/>
        </authorList>
    </citation>
    <scope>NUCLEOTIDE SEQUENCE</scope>
</reference>
<feature type="domain" description="Integrase zinc-binding" evidence="2">
    <location>
        <begin position="157"/>
        <end position="210"/>
    </location>
</feature>